<accession>A0A7W7WFH0</accession>
<evidence type="ECO:0000259" key="5">
    <source>
        <dbReference type="PROSITE" id="PS01124"/>
    </source>
</evidence>
<keyword evidence="3" id="KW-0010">Activator</keyword>
<feature type="domain" description="HTH araC/xylS-type" evidence="5">
    <location>
        <begin position="162"/>
        <end position="260"/>
    </location>
</feature>
<dbReference type="Pfam" id="PF12833">
    <property type="entry name" value="HTH_18"/>
    <property type="match status" value="1"/>
</dbReference>
<evidence type="ECO:0000256" key="4">
    <source>
        <dbReference type="ARBA" id="ARBA00023163"/>
    </source>
</evidence>
<dbReference type="PANTHER" id="PTHR46796">
    <property type="entry name" value="HTH-TYPE TRANSCRIPTIONAL ACTIVATOR RHAS-RELATED"/>
    <property type="match status" value="1"/>
</dbReference>
<dbReference type="PROSITE" id="PS00041">
    <property type="entry name" value="HTH_ARAC_FAMILY_1"/>
    <property type="match status" value="1"/>
</dbReference>
<dbReference type="SUPFAM" id="SSF51215">
    <property type="entry name" value="Regulatory protein AraC"/>
    <property type="match status" value="1"/>
</dbReference>
<dbReference type="Gene3D" id="1.10.10.60">
    <property type="entry name" value="Homeodomain-like"/>
    <property type="match status" value="2"/>
</dbReference>
<comment type="caution">
    <text evidence="6">The sequence shown here is derived from an EMBL/GenBank/DDBJ whole genome shotgun (WGS) entry which is preliminary data.</text>
</comment>
<evidence type="ECO:0000256" key="2">
    <source>
        <dbReference type="ARBA" id="ARBA00023125"/>
    </source>
</evidence>
<evidence type="ECO:0000256" key="3">
    <source>
        <dbReference type="ARBA" id="ARBA00023159"/>
    </source>
</evidence>
<name>A0A7W7WFH0_9ACTN</name>
<dbReference type="SMART" id="SM00342">
    <property type="entry name" value="HTH_ARAC"/>
    <property type="match status" value="1"/>
</dbReference>
<keyword evidence="2 6" id="KW-0238">DNA-binding</keyword>
<keyword evidence="1" id="KW-0805">Transcription regulation</keyword>
<dbReference type="InterPro" id="IPR018060">
    <property type="entry name" value="HTH_AraC"/>
</dbReference>
<evidence type="ECO:0000256" key="1">
    <source>
        <dbReference type="ARBA" id="ARBA00023015"/>
    </source>
</evidence>
<keyword evidence="4" id="KW-0804">Transcription</keyword>
<reference evidence="6 7" key="1">
    <citation type="submission" date="2020-08" db="EMBL/GenBank/DDBJ databases">
        <title>Sequencing the genomes of 1000 actinobacteria strains.</title>
        <authorList>
            <person name="Klenk H.-P."/>
        </authorList>
    </citation>
    <scope>NUCLEOTIDE SEQUENCE [LARGE SCALE GENOMIC DNA]</scope>
    <source>
        <strain evidence="6 7">DSM 43023</strain>
    </source>
</reference>
<dbReference type="InterPro" id="IPR018062">
    <property type="entry name" value="HTH_AraC-typ_CS"/>
</dbReference>
<evidence type="ECO:0000313" key="7">
    <source>
        <dbReference type="Proteomes" id="UP000534286"/>
    </source>
</evidence>
<dbReference type="RefSeq" id="WP_184760198.1">
    <property type="nucleotide sequence ID" value="NZ_BAABEK010000086.1"/>
</dbReference>
<dbReference type="GO" id="GO:0003700">
    <property type="term" value="F:DNA-binding transcription factor activity"/>
    <property type="evidence" value="ECO:0007669"/>
    <property type="project" value="InterPro"/>
</dbReference>
<dbReference type="PROSITE" id="PS01124">
    <property type="entry name" value="HTH_ARAC_FAMILY_2"/>
    <property type="match status" value="1"/>
</dbReference>
<protein>
    <submittedName>
        <fullName evidence="6">AraC-like DNA-binding protein</fullName>
    </submittedName>
</protein>
<dbReference type="AlphaFoldDB" id="A0A7W7WFH0"/>
<dbReference type="SUPFAM" id="SSF46689">
    <property type="entry name" value="Homeodomain-like"/>
    <property type="match status" value="1"/>
</dbReference>
<dbReference type="InterPro" id="IPR050204">
    <property type="entry name" value="AraC_XylS_family_regulators"/>
</dbReference>
<dbReference type="InterPro" id="IPR009057">
    <property type="entry name" value="Homeodomain-like_sf"/>
</dbReference>
<organism evidence="6 7">
    <name type="scientific">Streptosporangium album</name>
    <dbReference type="NCBI Taxonomy" id="47479"/>
    <lineage>
        <taxon>Bacteria</taxon>
        <taxon>Bacillati</taxon>
        <taxon>Actinomycetota</taxon>
        <taxon>Actinomycetes</taxon>
        <taxon>Streptosporangiales</taxon>
        <taxon>Streptosporangiaceae</taxon>
        <taxon>Streptosporangium</taxon>
    </lineage>
</organism>
<sequence>MISVDLVPRLGPTVADYPPGSAFGPRDARSYQFVWLLRGSATWLWDDVLLPLTPGKLLLVRPGMRDSFRWDPRTPTRHAYVHFTITGHAQADWPLVRDLTGRHDPMGALCQYLLRLGTECPPAWQVHAGETLRLLVLTFLAGPAPTDSTPATLPEPVVAMMRAVREHWSDGVARPIPMRRLATAAQVSPSTLCRTFRRRFGVGPVAAIELLRLARAEPLLWQSNLSMHAIAVQCGFADAYHFSRRFRAIYGMAPTTFRCTAPETAPPSPVESGGLAALQSLLPGAYGHMSPMPERRAGAGGPAST</sequence>
<keyword evidence="7" id="KW-1185">Reference proteome</keyword>
<proteinExistence type="predicted"/>
<dbReference type="Proteomes" id="UP000534286">
    <property type="component" value="Unassembled WGS sequence"/>
</dbReference>
<gene>
    <name evidence="6" type="ORF">FHR32_008775</name>
</gene>
<dbReference type="GO" id="GO:0043565">
    <property type="term" value="F:sequence-specific DNA binding"/>
    <property type="evidence" value="ECO:0007669"/>
    <property type="project" value="InterPro"/>
</dbReference>
<dbReference type="EMBL" id="JACHJU010000009">
    <property type="protein sequence ID" value="MBB4944369.1"/>
    <property type="molecule type" value="Genomic_DNA"/>
</dbReference>
<evidence type="ECO:0000313" key="6">
    <source>
        <dbReference type="EMBL" id="MBB4944369.1"/>
    </source>
</evidence>
<dbReference type="InterPro" id="IPR037923">
    <property type="entry name" value="HTH-like"/>
</dbReference>